<reference evidence="4" key="1">
    <citation type="journal article" date="2019" name="Int. J. Syst. Evol. Microbiol.">
        <title>The Global Catalogue of Microorganisms (GCM) 10K type strain sequencing project: providing services to taxonomists for standard genome sequencing and annotation.</title>
        <authorList>
            <consortium name="The Broad Institute Genomics Platform"/>
            <consortium name="The Broad Institute Genome Sequencing Center for Infectious Disease"/>
            <person name="Wu L."/>
            <person name="Ma J."/>
        </authorList>
    </citation>
    <scope>NUCLEOTIDE SEQUENCE [LARGE SCALE GENOMIC DNA]</scope>
    <source>
        <strain evidence="4">CECT 7649</strain>
    </source>
</reference>
<name>A0ABW2NXC0_9ACTN</name>
<evidence type="ECO:0000259" key="1">
    <source>
        <dbReference type="PROSITE" id="PS51736"/>
    </source>
</evidence>
<evidence type="ECO:0000313" key="3">
    <source>
        <dbReference type="EMBL" id="MFC7380871.1"/>
    </source>
</evidence>
<dbReference type="PROSITE" id="PS51736">
    <property type="entry name" value="RECOMBINASES_3"/>
    <property type="match status" value="1"/>
</dbReference>
<accession>A0ABW2NXC0</accession>
<keyword evidence="4" id="KW-1185">Reference proteome</keyword>
<dbReference type="Pfam" id="PF07508">
    <property type="entry name" value="Recombinase"/>
    <property type="match status" value="1"/>
</dbReference>
<dbReference type="CDD" id="cd00338">
    <property type="entry name" value="Ser_Recombinase"/>
    <property type="match status" value="1"/>
</dbReference>
<dbReference type="PANTHER" id="PTHR30461:SF23">
    <property type="entry name" value="DNA RECOMBINASE-RELATED"/>
    <property type="match status" value="1"/>
</dbReference>
<dbReference type="EMBL" id="JBHTCG010000001">
    <property type="protein sequence ID" value="MFC7380871.1"/>
    <property type="molecule type" value="Genomic_DNA"/>
</dbReference>
<dbReference type="InterPro" id="IPR011109">
    <property type="entry name" value="DNA_bind_recombinase_dom"/>
</dbReference>
<dbReference type="Gene3D" id="3.40.50.1390">
    <property type="entry name" value="Resolvase, N-terminal catalytic domain"/>
    <property type="match status" value="1"/>
</dbReference>
<dbReference type="RefSeq" id="WP_380823857.1">
    <property type="nucleotide sequence ID" value="NZ_JBHTCG010000001.1"/>
</dbReference>
<dbReference type="InterPro" id="IPR006119">
    <property type="entry name" value="Resolv_N"/>
</dbReference>
<evidence type="ECO:0000313" key="4">
    <source>
        <dbReference type="Proteomes" id="UP001596496"/>
    </source>
</evidence>
<proteinExistence type="predicted"/>
<dbReference type="Proteomes" id="UP001596496">
    <property type="component" value="Unassembled WGS sequence"/>
</dbReference>
<organism evidence="3 4">
    <name type="scientific">Sphaerisporangium rhizosphaerae</name>
    <dbReference type="NCBI Taxonomy" id="2269375"/>
    <lineage>
        <taxon>Bacteria</taxon>
        <taxon>Bacillati</taxon>
        <taxon>Actinomycetota</taxon>
        <taxon>Actinomycetes</taxon>
        <taxon>Streptosporangiales</taxon>
        <taxon>Streptosporangiaceae</taxon>
        <taxon>Sphaerisporangium</taxon>
    </lineage>
</organism>
<dbReference type="PANTHER" id="PTHR30461">
    <property type="entry name" value="DNA-INVERTASE FROM LAMBDOID PROPHAGE"/>
    <property type="match status" value="1"/>
</dbReference>
<evidence type="ECO:0000259" key="2">
    <source>
        <dbReference type="PROSITE" id="PS51737"/>
    </source>
</evidence>
<comment type="caution">
    <text evidence="3">The sequence shown here is derived from an EMBL/GenBank/DDBJ whole genome shotgun (WGS) entry which is preliminary data.</text>
</comment>
<dbReference type="InterPro" id="IPR050639">
    <property type="entry name" value="SSR_resolvase"/>
</dbReference>
<dbReference type="InterPro" id="IPR038109">
    <property type="entry name" value="DNA_bind_recomb_sf"/>
</dbReference>
<dbReference type="PROSITE" id="PS51737">
    <property type="entry name" value="RECOMBINASE_DNA_BIND"/>
    <property type="match status" value="1"/>
</dbReference>
<protein>
    <submittedName>
        <fullName evidence="3">Recombinase family protein</fullName>
    </submittedName>
</protein>
<dbReference type="Pfam" id="PF00239">
    <property type="entry name" value="Resolvase"/>
    <property type="match status" value="1"/>
</dbReference>
<gene>
    <name evidence="3" type="ORF">ACFQSB_01555</name>
</gene>
<dbReference type="SUPFAM" id="SSF53041">
    <property type="entry name" value="Resolvase-like"/>
    <property type="match status" value="1"/>
</dbReference>
<dbReference type="Gene3D" id="3.90.1750.20">
    <property type="entry name" value="Putative Large Serine Recombinase, Chain B, Domain 2"/>
    <property type="match status" value="1"/>
</dbReference>
<dbReference type="SMART" id="SM00857">
    <property type="entry name" value="Resolvase"/>
    <property type="match status" value="1"/>
</dbReference>
<sequence length="491" mass="55246">MADRIRVAIYVRISDDREGSGLGVARQEADCRRRAESLGWDVVAVFVDNDLSAFKNKTREGYEQLVAAIETRHIDALLCWHTDRLHRNVRQLLDFLDVVKERDEQHPDRPFMVQTVQAGSLDLSSPTGRAMAITYGAWAEQESGHKAKRIKGKIAELVQAGKVHNGGPRPFGYTRIYSGEGPRRKILRDEINEEEAAIVRECVDRTLAGESKRSIVASLNQRGIKTTTGGSWSIQGLRTMLMSGRIAGLKEHNGVVIGPASWPKIIDPEEHELLRSMLASKGRQPGHGPRKHYLTGIVRCSCDEQRPKKMRVVIGHGKLKYACQPKVEDGCGGRVIMMSDLEILVEDYVFGRARDPHALKELVALEESAESESNAIIEAIEKDERRLTILQDQLVDGDEEDLSTIVKSVKRLEARIQENRDRLAIITGAVSLVGIDMTDLDKRWRDMPVEHKRKVTAMFIDMVIIHPTTVRGRFDHSRVQIMPRGQAALRR</sequence>
<feature type="domain" description="Resolvase/invertase-type recombinase catalytic" evidence="1">
    <location>
        <begin position="6"/>
        <end position="161"/>
    </location>
</feature>
<feature type="domain" description="Recombinase" evidence="2">
    <location>
        <begin position="170"/>
        <end position="284"/>
    </location>
</feature>
<dbReference type="InterPro" id="IPR036162">
    <property type="entry name" value="Resolvase-like_N_sf"/>
</dbReference>